<evidence type="ECO:0000256" key="2">
    <source>
        <dbReference type="ARBA" id="ARBA00010527"/>
    </source>
</evidence>
<keyword evidence="9 13" id="KW-0472">Membrane</keyword>
<keyword evidence="6 13" id="KW-0812">Transmembrane</keyword>
<keyword evidence="7 13" id="KW-0653">Protein transport</keyword>
<dbReference type="PANTHER" id="PTHR12428">
    <property type="entry name" value="OXA1"/>
    <property type="match status" value="1"/>
</dbReference>
<dbReference type="NCBIfam" id="TIGR03592">
    <property type="entry name" value="yidC_oxa1_cterm"/>
    <property type="match status" value="1"/>
</dbReference>
<feature type="region of interest" description="Disordered" evidence="14">
    <location>
        <begin position="37"/>
        <end position="77"/>
    </location>
</feature>
<evidence type="ECO:0000256" key="14">
    <source>
        <dbReference type="SAM" id="MobiDB-lite"/>
    </source>
</evidence>
<evidence type="ECO:0000256" key="4">
    <source>
        <dbReference type="ARBA" id="ARBA00022448"/>
    </source>
</evidence>
<dbReference type="Gene3D" id="2.70.98.90">
    <property type="match status" value="1"/>
</dbReference>
<evidence type="ECO:0000256" key="3">
    <source>
        <dbReference type="ARBA" id="ARBA00015325"/>
    </source>
</evidence>
<keyword evidence="18" id="KW-1185">Reference proteome</keyword>
<comment type="subunit">
    <text evidence="13">Interacts with the Sec translocase complex via SecD. Specifically interacts with transmembrane segments of nascent integral membrane proteins during membrane integration.</text>
</comment>
<evidence type="ECO:0000256" key="10">
    <source>
        <dbReference type="ARBA" id="ARBA00023186"/>
    </source>
</evidence>
<feature type="transmembrane region" description="Helical" evidence="13">
    <location>
        <begin position="540"/>
        <end position="567"/>
    </location>
</feature>
<dbReference type="PRINTS" id="PR01900">
    <property type="entry name" value="YIDCPROTEIN"/>
</dbReference>
<dbReference type="PANTHER" id="PTHR12428:SF65">
    <property type="entry name" value="CYTOCHROME C OXIDASE ASSEMBLY PROTEIN COX18, MITOCHONDRIAL"/>
    <property type="match status" value="1"/>
</dbReference>
<comment type="function">
    <text evidence="13">Required for the insertion and/or proper folding and/or complex formation of integral membrane proteins into the membrane. Involved in integration of membrane proteins that insert both dependently and independently of the Sec translocase complex, as well as at least some lipoproteins. Aids folding of multispanning membrane proteins.</text>
</comment>
<reference evidence="17 18" key="1">
    <citation type="submission" date="2018-05" db="EMBL/GenBank/DDBJ databases">
        <title>Genomic Encyclopedia of Type Strains, Phase IV (KMG-IV): sequencing the most valuable type-strain genomes for metagenomic binning, comparative biology and taxonomic classification.</title>
        <authorList>
            <person name="Goeker M."/>
        </authorList>
    </citation>
    <scope>NUCLEOTIDE SEQUENCE [LARGE SCALE GENOMIC DNA]</scope>
    <source>
        <strain evidence="17 18">DSM 16791</strain>
    </source>
</reference>
<evidence type="ECO:0000313" key="18">
    <source>
        <dbReference type="Proteomes" id="UP000246352"/>
    </source>
</evidence>
<dbReference type="NCBIfam" id="TIGR03593">
    <property type="entry name" value="yidC_nterm"/>
    <property type="match status" value="1"/>
</dbReference>
<dbReference type="InterPro" id="IPR001708">
    <property type="entry name" value="YidC/ALB3/OXA1/COX18"/>
</dbReference>
<evidence type="ECO:0000256" key="11">
    <source>
        <dbReference type="ARBA" id="ARBA00033245"/>
    </source>
</evidence>
<dbReference type="InterPro" id="IPR019998">
    <property type="entry name" value="Membr_insert_YidC"/>
</dbReference>
<dbReference type="InterPro" id="IPR047196">
    <property type="entry name" value="YidC_ALB_C"/>
</dbReference>
<evidence type="ECO:0000256" key="6">
    <source>
        <dbReference type="ARBA" id="ARBA00022692"/>
    </source>
</evidence>
<dbReference type="OrthoDB" id="9780552at2"/>
<sequence>MENNRNYFVAIALSVLVLIGWQFLYISPKIERERAAAQMEQAAQPSTPATTQAGDGATPGSVPAASSGTSLPAGDTAAVAAQTREQALASSGRISIDTPSLSGSINLAGGRLDDLMLKEYHEQVDPSSPRIRLFNPASQADGYFAEVGFVSETPDMRVPGPDTVWQAAPNQTLTPFNPVTLTWENGTGLTFTRQISVDEHYMFSYADTVANTGDAPVDVSTYGRVTRFYKPKIAGIYVLHEGLIGVVGEEGLQEIKYAAVEEEPLIQPGHATAGWMGITDKYWAAAVIPQGGTGFNTRFAHFTDGRARYQTDFKADAQTIAPSASETITTRVFAGAKEVPVIDGYKTKFDILKFDLMIDWGWFFFFTKPMFWLIDFFYKLFGNFGVSILISTVIVKTLFYPLANKSYRSMANMKKVQPKLEELKTKHADDRMALQAAMMELYKKEKINPVAGCWPVLLQIPVFFALYKVLYITIEMRHAPFFGWIHDLSAPDPTTIFNLFGLLPFSVPAAMMIGVWPIIMGITMFLQMRMNPTPPDPTQAMIFTWMPVVFTFMLATFPAGLVIYWAWNNTLSIVQQGIIMKRQGVKVELWDNLAGLFKRKKNPV</sequence>
<proteinExistence type="inferred from homology"/>
<comment type="subcellular location">
    <subcellularLocation>
        <location evidence="1">Cell inner membrane</location>
        <topology evidence="1">Multi-pass membrane protein</topology>
    </subcellularLocation>
    <subcellularLocation>
        <location evidence="13">Cell membrane</location>
        <topology evidence="13">Multi-pass membrane protein</topology>
    </subcellularLocation>
</comment>
<keyword evidence="4 13" id="KW-0813">Transport</keyword>
<name>A0A317PLX4_9HYPH</name>
<evidence type="ECO:0000256" key="7">
    <source>
        <dbReference type="ARBA" id="ARBA00022927"/>
    </source>
</evidence>
<dbReference type="GO" id="GO:0005886">
    <property type="term" value="C:plasma membrane"/>
    <property type="evidence" value="ECO:0007669"/>
    <property type="project" value="UniProtKB-SubCell"/>
</dbReference>
<evidence type="ECO:0000256" key="5">
    <source>
        <dbReference type="ARBA" id="ARBA00022475"/>
    </source>
</evidence>
<dbReference type="InterPro" id="IPR028055">
    <property type="entry name" value="YidC/Oxa/ALB_C"/>
</dbReference>
<keyword evidence="5 13" id="KW-1003">Cell membrane</keyword>
<evidence type="ECO:0000256" key="1">
    <source>
        <dbReference type="ARBA" id="ARBA00004429"/>
    </source>
</evidence>
<dbReference type="Pfam" id="PF02096">
    <property type="entry name" value="60KD_IMP"/>
    <property type="match status" value="1"/>
</dbReference>
<dbReference type="HAMAP" id="MF_01810">
    <property type="entry name" value="YidC_type1"/>
    <property type="match status" value="1"/>
</dbReference>
<evidence type="ECO:0000313" key="17">
    <source>
        <dbReference type="EMBL" id="PWW00047.1"/>
    </source>
</evidence>
<feature type="transmembrane region" description="Helical" evidence="13">
    <location>
        <begin position="494"/>
        <end position="519"/>
    </location>
</feature>
<dbReference type="InterPro" id="IPR028053">
    <property type="entry name" value="Membr_insert_YidC_N"/>
</dbReference>
<dbReference type="EMBL" id="QGTR01000003">
    <property type="protein sequence ID" value="PWW00047.1"/>
    <property type="molecule type" value="Genomic_DNA"/>
</dbReference>
<gene>
    <name evidence="13" type="primary">yidC</name>
    <name evidence="17" type="ORF">DFR52_103249</name>
</gene>
<evidence type="ECO:0000256" key="8">
    <source>
        <dbReference type="ARBA" id="ARBA00022989"/>
    </source>
</evidence>
<comment type="caution">
    <text evidence="17">The sequence shown here is derived from an EMBL/GenBank/DDBJ whole genome shotgun (WGS) entry which is preliminary data.</text>
</comment>
<feature type="compositionally biased region" description="Low complexity" evidence="14">
    <location>
        <begin position="37"/>
        <end position="53"/>
    </location>
</feature>
<dbReference type="CDD" id="cd20070">
    <property type="entry name" value="5TM_YidC_Alb3"/>
    <property type="match status" value="1"/>
</dbReference>
<dbReference type="Pfam" id="PF14849">
    <property type="entry name" value="YidC_periplas"/>
    <property type="match status" value="1"/>
</dbReference>
<dbReference type="CDD" id="cd19961">
    <property type="entry name" value="EcYidC-like_peri"/>
    <property type="match status" value="1"/>
</dbReference>
<dbReference type="PRINTS" id="PR00701">
    <property type="entry name" value="60KDINNERMP"/>
</dbReference>
<dbReference type="GO" id="GO:0051205">
    <property type="term" value="P:protein insertion into membrane"/>
    <property type="evidence" value="ECO:0007669"/>
    <property type="project" value="TreeGrafter"/>
</dbReference>
<feature type="transmembrane region" description="Helical" evidence="13">
    <location>
        <begin position="6"/>
        <end position="26"/>
    </location>
</feature>
<keyword evidence="10 13" id="KW-0143">Chaperone</keyword>
<protein>
    <recommendedName>
        <fullName evidence="3 13">Membrane protein insertase YidC</fullName>
    </recommendedName>
    <alternativeName>
        <fullName evidence="12 13">Foldase YidC</fullName>
    </alternativeName>
    <alternativeName>
        <fullName evidence="11 13">Membrane integrase YidC</fullName>
    </alternativeName>
    <alternativeName>
        <fullName evidence="13">Membrane protein YidC</fullName>
    </alternativeName>
</protein>
<feature type="domain" description="Membrane insertase YidC/Oxa/ALB C-terminal" evidence="15">
    <location>
        <begin position="384"/>
        <end position="581"/>
    </location>
</feature>
<accession>A0A317PLX4</accession>
<dbReference type="AlphaFoldDB" id="A0A317PLX4"/>
<evidence type="ECO:0000256" key="12">
    <source>
        <dbReference type="ARBA" id="ARBA00033342"/>
    </source>
</evidence>
<evidence type="ECO:0000256" key="13">
    <source>
        <dbReference type="HAMAP-Rule" id="MF_01810"/>
    </source>
</evidence>
<feature type="domain" description="Membrane insertase YidC N-terminal" evidence="16">
    <location>
        <begin position="93"/>
        <end position="373"/>
    </location>
</feature>
<organism evidence="17 18">
    <name type="scientific">Hoeflea marina</name>
    <dbReference type="NCBI Taxonomy" id="274592"/>
    <lineage>
        <taxon>Bacteria</taxon>
        <taxon>Pseudomonadati</taxon>
        <taxon>Pseudomonadota</taxon>
        <taxon>Alphaproteobacteria</taxon>
        <taxon>Hyphomicrobiales</taxon>
        <taxon>Rhizobiaceae</taxon>
        <taxon>Hoeflea</taxon>
    </lineage>
</organism>
<evidence type="ECO:0000259" key="16">
    <source>
        <dbReference type="Pfam" id="PF14849"/>
    </source>
</evidence>
<keyword evidence="8 13" id="KW-1133">Transmembrane helix</keyword>
<dbReference type="NCBIfam" id="NF002353">
    <property type="entry name" value="PRK01318.1-4"/>
    <property type="match status" value="1"/>
</dbReference>
<dbReference type="Proteomes" id="UP000246352">
    <property type="component" value="Unassembled WGS sequence"/>
</dbReference>
<dbReference type="InterPro" id="IPR038221">
    <property type="entry name" value="YidC_periplasmic_sf"/>
</dbReference>
<dbReference type="GO" id="GO:0015031">
    <property type="term" value="P:protein transport"/>
    <property type="evidence" value="ECO:0007669"/>
    <property type="project" value="UniProtKB-KW"/>
</dbReference>
<dbReference type="RefSeq" id="WP_110032308.1">
    <property type="nucleotide sequence ID" value="NZ_QGTR01000003.1"/>
</dbReference>
<feature type="transmembrane region" description="Helical" evidence="13">
    <location>
        <begin position="453"/>
        <end position="474"/>
    </location>
</feature>
<evidence type="ECO:0000256" key="9">
    <source>
        <dbReference type="ARBA" id="ARBA00023136"/>
    </source>
</evidence>
<dbReference type="GO" id="GO:0032977">
    <property type="term" value="F:membrane insertase activity"/>
    <property type="evidence" value="ECO:0007669"/>
    <property type="project" value="InterPro"/>
</dbReference>
<feature type="transmembrane region" description="Helical" evidence="13">
    <location>
        <begin position="380"/>
        <end position="403"/>
    </location>
</feature>
<evidence type="ECO:0000259" key="15">
    <source>
        <dbReference type="Pfam" id="PF02096"/>
    </source>
</evidence>
<comment type="similarity">
    <text evidence="2 13">Belongs to the OXA1/ALB3/YidC family. Type 1 subfamily.</text>
</comment>